<dbReference type="InterPro" id="IPR055404">
    <property type="entry name" value="ARM_KNTC1_2nd"/>
</dbReference>
<dbReference type="Proteomes" id="UP000326759">
    <property type="component" value="Unassembled WGS sequence"/>
</dbReference>
<dbReference type="Pfam" id="PF24520">
    <property type="entry name" value="ARM_KNTC1_1st"/>
    <property type="match status" value="1"/>
</dbReference>
<protein>
    <submittedName>
        <fullName evidence="5">Kinetochore-associated protein 1</fullName>
    </submittedName>
</protein>
<name>A0A5N5TJ43_9CRUS</name>
<dbReference type="GO" id="GO:1990423">
    <property type="term" value="C:RZZ complex"/>
    <property type="evidence" value="ECO:0007669"/>
    <property type="project" value="TreeGrafter"/>
</dbReference>
<dbReference type="PANTHER" id="PTHR15688:SF1">
    <property type="entry name" value="KINETOCHORE-ASSOCIATED PROTEIN 1"/>
    <property type="match status" value="1"/>
</dbReference>
<dbReference type="InterPro" id="IPR019527">
    <property type="entry name" value="RZZ-complex_KNTC1/ROD_C"/>
</dbReference>
<dbReference type="GO" id="GO:0000070">
    <property type="term" value="P:mitotic sister chromatid segregation"/>
    <property type="evidence" value="ECO:0007669"/>
    <property type="project" value="TreeGrafter"/>
</dbReference>
<gene>
    <name evidence="5" type="primary">Kntc1</name>
    <name evidence="5" type="ORF">Anas_01946</name>
</gene>
<dbReference type="EMBL" id="SEYY01001234">
    <property type="protein sequence ID" value="KAB7505440.1"/>
    <property type="molecule type" value="Genomic_DNA"/>
</dbReference>
<keyword evidence="6" id="KW-1185">Reference proteome</keyword>
<reference evidence="5 6" key="1">
    <citation type="journal article" date="2019" name="PLoS Biol.">
        <title>Sex chromosomes control vertical transmission of feminizing Wolbachia symbionts in an isopod.</title>
        <authorList>
            <person name="Becking T."/>
            <person name="Chebbi M.A."/>
            <person name="Giraud I."/>
            <person name="Moumen B."/>
            <person name="Laverre T."/>
            <person name="Caubet Y."/>
            <person name="Peccoud J."/>
            <person name="Gilbert C."/>
            <person name="Cordaux R."/>
        </authorList>
    </citation>
    <scope>NUCLEOTIDE SEQUENCE [LARGE SCALE GENOMIC DNA]</scope>
    <source>
        <strain evidence="5">ANa2</strain>
        <tissue evidence="5">Whole body excluding digestive tract and cuticle</tissue>
    </source>
</reference>
<feature type="domain" description="RZZ complex subunit KNTC1/ROD C-terminal" evidence="1">
    <location>
        <begin position="1068"/>
        <end position="1393"/>
    </location>
</feature>
<feature type="domain" description="KNTC1 third ARM-repeats" evidence="2">
    <location>
        <begin position="808"/>
        <end position="1019"/>
    </location>
</feature>
<dbReference type="InterPro" id="IPR055403">
    <property type="entry name" value="ARM_KNTC1_1st"/>
</dbReference>
<proteinExistence type="predicted"/>
<dbReference type="InterPro" id="IPR052802">
    <property type="entry name" value="KNTC1"/>
</dbReference>
<evidence type="ECO:0000259" key="3">
    <source>
        <dbReference type="Pfam" id="PF24516"/>
    </source>
</evidence>
<sequence>MQQVSKNLYCLNTFCSIYPAADIHQWFSFSRSNMLEEILDHLKKGSLDIAASIWHRHQYEFLTDINDDCVSRILNAIPYEISSTILCTWLPKHLLRDLIQLCPSSIETIAKWTDNRIKTLELVEKEAWPQNGHKLATVTIEAIEKISAEFYAGGNIEVQLAVHMVNWKAHSPSSCVYHLRQTALALKDLQFLAEKFYIKVKFSEYTQEDKSAVIYALLDWLVSGEEVEPLIKDFINPFVRRYELNLNEILESYVFNCLDLSHYSWWMHEEAPWEDKTYAVINVISDPKIKVRCIVECVRMAPVPWSEGTQKICNIGMSLNTLYVTDLQEQEHLAKLKIILRRYNLHLINYESVYNGRFILRSILNRDGETVLEDALTVISALKNVNMIDAYYYRILYLLSSGSYNEVKDILTKVDSEEESKLCVKLIRYFAEHCMSIPNMKCREKLKKLYGSLSVLEPFFKRNVRMAYTDLENILEKFGRIHQLQVKYDLYPTLNEIEDDEFCINYLKNFITDLYTKCQEQPKENQNLNRTSILSGTQKRQSLAVGNLESSRVSFLKSRRTSDTGIPISEIDTTSKSEESFTKHCILNIRKVIKGIVILIYRQMSEGVGCNFSLDIVHELIKSASNHQRDNINKKISPEKEVEEGVTKLVLECISLSLMYCNPSSVFVLNEYGFLYHLHNLLLEQCHFKGVYAHDRNIEPVQTFQNNPFIEIYWHCGMPLDEDIVSEKLKIVENRANFVHSNFSSAYFSTKENVEIYGEPKPLRAVSDLVQHLYERSHDLMALFISQNICSNVRINNEIPSFDIGINKEKILTLLMKILNSKQKDISFAVSLLSLLNGKEAFKVIQDIIKRLGYDFPRLLLVGEIGTEYCNINKLAEIRKQLSVLVERATWGITLDGLGISFRTAFSGNKTALQEIVSNLISNHECTFKMLENFCKDFSLDKNNVLLSYLKTTLRNWHPLNESSLITNSFILEAPSSLVRKIEMIISEISNKDEVMTALKEELYSTSSYNYEVLGLILNFLGEFEAEEENVRRGKEILHFLQTYERQCEPGDYEKSEWTSRHPLFRDLPSIAKFRLPFHNLFVIEKKSSKENVEKRKATFKQIIEKEINWNTVEKWVYLSYAVKLTTDQLYFIATENTLTLSLKKNNSKSQEWEVCGTNTTLLSQLQTMIAKIKHPELAIACTHYVVNNLPPGADKVEAARKCVLLVNKFACKDIKPFEKRYQQLAIEHALHKYGLATPEYLNLISDPVALMYALYEHPSLSPVVTLNAEYHLDINGCIKEICHIINYQLESIQSGLLSKWLPMKIYNFDDNGETVTNFNLNFDQDVGQKEGLGLFDTSLSRTIYLLRCFPQEQAISYLLNQALSPDENIGSNVKLKALRCLLAIADEETIQKYSVKSMAEF</sequence>
<evidence type="ECO:0000259" key="2">
    <source>
        <dbReference type="Pfam" id="PF24515"/>
    </source>
</evidence>
<dbReference type="GO" id="GO:0031267">
    <property type="term" value="F:small GTPase binding"/>
    <property type="evidence" value="ECO:0007669"/>
    <property type="project" value="TreeGrafter"/>
</dbReference>
<evidence type="ECO:0000259" key="4">
    <source>
        <dbReference type="Pfam" id="PF24520"/>
    </source>
</evidence>
<dbReference type="OrthoDB" id="343783at2759"/>
<comment type="caution">
    <text evidence="5">The sequence shown here is derived from an EMBL/GenBank/DDBJ whole genome shotgun (WGS) entry which is preliminary data.</text>
</comment>
<dbReference type="Pfam" id="PF10493">
    <property type="entry name" value="Rod_C"/>
    <property type="match status" value="1"/>
</dbReference>
<evidence type="ECO:0000313" key="5">
    <source>
        <dbReference type="EMBL" id="KAB7505440.1"/>
    </source>
</evidence>
<accession>A0A5N5TJ43</accession>
<dbReference type="GO" id="GO:0007094">
    <property type="term" value="P:mitotic spindle assembly checkpoint signaling"/>
    <property type="evidence" value="ECO:0007669"/>
    <property type="project" value="TreeGrafter"/>
</dbReference>
<dbReference type="InterPro" id="IPR055405">
    <property type="entry name" value="ARM_KNTC1_3rd"/>
</dbReference>
<feature type="domain" description="KNTC1 second ARM-repeats" evidence="3">
    <location>
        <begin position="248"/>
        <end position="412"/>
    </location>
</feature>
<evidence type="ECO:0000313" key="6">
    <source>
        <dbReference type="Proteomes" id="UP000326759"/>
    </source>
</evidence>
<dbReference type="Pfam" id="PF24516">
    <property type="entry name" value="ARM_KNTC1_2nd"/>
    <property type="match status" value="1"/>
</dbReference>
<feature type="domain" description="KNTC1 first ARM-repeats" evidence="4">
    <location>
        <begin position="1"/>
        <end position="132"/>
    </location>
</feature>
<dbReference type="Pfam" id="PF24515">
    <property type="entry name" value="ARM_KNTC1_3rd"/>
    <property type="match status" value="1"/>
</dbReference>
<organism evidence="5 6">
    <name type="scientific">Armadillidium nasatum</name>
    <dbReference type="NCBI Taxonomy" id="96803"/>
    <lineage>
        <taxon>Eukaryota</taxon>
        <taxon>Metazoa</taxon>
        <taxon>Ecdysozoa</taxon>
        <taxon>Arthropoda</taxon>
        <taxon>Crustacea</taxon>
        <taxon>Multicrustacea</taxon>
        <taxon>Malacostraca</taxon>
        <taxon>Eumalacostraca</taxon>
        <taxon>Peracarida</taxon>
        <taxon>Isopoda</taxon>
        <taxon>Oniscidea</taxon>
        <taxon>Crinocheta</taxon>
        <taxon>Armadillidiidae</taxon>
        <taxon>Armadillidium</taxon>
    </lineage>
</organism>
<dbReference type="GO" id="GO:1903394">
    <property type="term" value="P:protein localization to kinetochore involved in kinetochore assembly"/>
    <property type="evidence" value="ECO:0007669"/>
    <property type="project" value="TreeGrafter"/>
</dbReference>
<evidence type="ECO:0000259" key="1">
    <source>
        <dbReference type="Pfam" id="PF10493"/>
    </source>
</evidence>
<dbReference type="GO" id="GO:0005828">
    <property type="term" value="C:kinetochore microtubule"/>
    <property type="evidence" value="ECO:0007669"/>
    <property type="project" value="TreeGrafter"/>
</dbReference>
<feature type="non-terminal residue" evidence="5">
    <location>
        <position position="1402"/>
    </location>
</feature>
<dbReference type="PANTHER" id="PTHR15688">
    <property type="entry name" value="KINETOCHORE-ASSOCIATED PROTEIN 1"/>
    <property type="match status" value="1"/>
</dbReference>
<dbReference type="GO" id="GO:0005737">
    <property type="term" value="C:cytoplasm"/>
    <property type="evidence" value="ECO:0007669"/>
    <property type="project" value="TreeGrafter"/>
</dbReference>